<reference evidence="14" key="1">
    <citation type="submission" date="2020-10" db="EMBL/GenBank/DDBJ databases">
        <title>High-Quality Genome Resource of Clonostachys rosea strain S41 by Oxford Nanopore Long-Read Sequencing.</title>
        <authorList>
            <person name="Wang H."/>
        </authorList>
    </citation>
    <scope>NUCLEOTIDE SEQUENCE</scope>
    <source>
        <strain evidence="14">S41</strain>
    </source>
</reference>
<dbReference type="InterPro" id="IPR011050">
    <property type="entry name" value="Pectin_lyase_fold/virulence"/>
</dbReference>
<evidence type="ECO:0000256" key="7">
    <source>
        <dbReference type="ARBA" id="ARBA00023180"/>
    </source>
</evidence>
<evidence type="ECO:0000313" key="15">
    <source>
        <dbReference type="Proteomes" id="UP000616885"/>
    </source>
</evidence>
<comment type="function">
    <text evidence="12">Pectinolytic enzyme involved in the degradation of xylogalacturonan (xga), a galacturonan backbone heavily substituted with xylose, and which is one important component of the hairy regions of pectin. Activity requires a galacturonic acid backbone substituted with xylose.</text>
</comment>
<comment type="subcellular location">
    <subcellularLocation>
        <location evidence="1">Secreted</location>
    </subcellularLocation>
</comment>
<protein>
    <submittedName>
        <fullName evidence="14">Uncharacterized protein</fullName>
    </submittedName>
</protein>
<dbReference type="GO" id="GO:0000272">
    <property type="term" value="P:polysaccharide catabolic process"/>
    <property type="evidence" value="ECO:0007669"/>
    <property type="project" value="UniProtKB-KW"/>
</dbReference>
<proteinExistence type="inferred from homology"/>
<dbReference type="Proteomes" id="UP000616885">
    <property type="component" value="Unassembled WGS sequence"/>
</dbReference>
<accession>A0A8H7NQN1</accession>
<comment type="similarity">
    <text evidence="2 13">Belongs to the glycosyl hydrolase 28 family.</text>
</comment>
<gene>
    <name evidence="14" type="ORF">IM811_002196</name>
</gene>
<keyword evidence="10" id="KW-0961">Cell wall biogenesis/degradation</keyword>
<keyword evidence="4" id="KW-0732">Signal</keyword>
<dbReference type="AlphaFoldDB" id="A0A8H7NQN1"/>
<evidence type="ECO:0000256" key="3">
    <source>
        <dbReference type="ARBA" id="ARBA00022525"/>
    </source>
</evidence>
<evidence type="ECO:0000256" key="9">
    <source>
        <dbReference type="ARBA" id="ARBA00023295"/>
    </source>
</evidence>
<keyword evidence="3" id="KW-0964">Secreted</keyword>
<dbReference type="Gene3D" id="2.160.20.10">
    <property type="entry name" value="Single-stranded right-handed beta-helix, Pectin lyase-like"/>
    <property type="match status" value="1"/>
</dbReference>
<evidence type="ECO:0000256" key="11">
    <source>
        <dbReference type="ARBA" id="ARBA00023326"/>
    </source>
</evidence>
<evidence type="ECO:0000256" key="6">
    <source>
        <dbReference type="ARBA" id="ARBA00022801"/>
    </source>
</evidence>
<dbReference type="EMBL" id="JADCTT010000001">
    <property type="protein sequence ID" value="KAF9760502.1"/>
    <property type="molecule type" value="Genomic_DNA"/>
</dbReference>
<keyword evidence="5" id="KW-0677">Repeat</keyword>
<sequence length="489" mass="54439">MAPSSSIRVYKTPPGIATNKDFTLAVRSKSHEAGDWSSVGIYAVQVSEPNAASNIFRRHTIAVASVDFDGLTEFRLSFNADQAPSFAIRPRSYNIKTTTDSSNRLYFVLEKPRDVMIEVNGNKWQALHILSNAIDHQAPTTDTPDTWYFGPGINQGSAYNKVLEGDGVNLFVPSGKTIYLAGGAFITCRLNFVDVSNCAVRGHGFILGPQGGYVHREHGGAIHMSGATSIEVQGVTSLNSNGFTLSAGQCKNVHIDRYRAFSSAGNGDGIDFFCSSNIVIENCFLRTSDDCIALYSHRWDWYGDTTNVDIRHCVLLPDMAHAINVGTHGNPEKPETMSNIRVSDTDVLDHEENQQWYQGVIALNAGDMNTLEDFTFENIRVERITRGQLVNIRVMQNAMWTMAPGVAVRNVKFRNVSLDTDRSKVVNPSMILGYDKDRPVENVRFENLKIGDRVVHTNMEKPRWYMVSDFIPLFANEHVRGLEFIEAVE</sequence>
<evidence type="ECO:0000256" key="12">
    <source>
        <dbReference type="ARBA" id="ARBA00037278"/>
    </source>
</evidence>
<comment type="caution">
    <text evidence="14">The sequence shown here is derived from an EMBL/GenBank/DDBJ whole genome shotgun (WGS) entry which is preliminary data.</text>
</comment>
<organism evidence="14 15">
    <name type="scientific">Bionectria ochroleuca</name>
    <name type="common">Gliocladium roseum</name>
    <dbReference type="NCBI Taxonomy" id="29856"/>
    <lineage>
        <taxon>Eukaryota</taxon>
        <taxon>Fungi</taxon>
        <taxon>Dikarya</taxon>
        <taxon>Ascomycota</taxon>
        <taxon>Pezizomycotina</taxon>
        <taxon>Sordariomycetes</taxon>
        <taxon>Hypocreomycetidae</taxon>
        <taxon>Hypocreales</taxon>
        <taxon>Bionectriaceae</taxon>
        <taxon>Clonostachys</taxon>
    </lineage>
</organism>
<dbReference type="PANTHER" id="PTHR31736:SF9">
    <property type="entry name" value="ENDO-XYLOGALACTURONAN HYDROLASE A-RELATED"/>
    <property type="match status" value="1"/>
</dbReference>
<evidence type="ECO:0000256" key="1">
    <source>
        <dbReference type="ARBA" id="ARBA00004613"/>
    </source>
</evidence>
<dbReference type="InterPro" id="IPR012334">
    <property type="entry name" value="Pectin_lyas_fold"/>
</dbReference>
<dbReference type="InterPro" id="IPR000743">
    <property type="entry name" value="Glyco_hydro_28"/>
</dbReference>
<dbReference type="GO" id="GO:0004650">
    <property type="term" value="F:polygalacturonase activity"/>
    <property type="evidence" value="ECO:0007669"/>
    <property type="project" value="InterPro"/>
</dbReference>
<name>A0A8H7NQN1_BIOOC</name>
<keyword evidence="8" id="KW-0119">Carbohydrate metabolism</keyword>
<evidence type="ECO:0000256" key="8">
    <source>
        <dbReference type="ARBA" id="ARBA00023277"/>
    </source>
</evidence>
<evidence type="ECO:0000256" key="5">
    <source>
        <dbReference type="ARBA" id="ARBA00022737"/>
    </source>
</evidence>
<keyword evidence="6 13" id="KW-0378">Hydrolase</keyword>
<evidence type="ECO:0000256" key="2">
    <source>
        <dbReference type="ARBA" id="ARBA00008834"/>
    </source>
</evidence>
<keyword evidence="11" id="KW-0624">Polysaccharide degradation</keyword>
<dbReference type="Pfam" id="PF00295">
    <property type="entry name" value="Glyco_hydro_28"/>
    <property type="match status" value="1"/>
</dbReference>
<evidence type="ECO:0000256" key="10">
    <source>
        <dbReference type="ARBA" id="ARBA00023316"/>
    </source>
</evidence>
<evidence type="ECO:0000313" key="14">
    <source>
        <dbReference type="EMBL" id="KAF9760502.1"/>
    </source>
</evidence>
<keyword evidence="7" id="KW-0325">Glycoprotein</keyword>
<dbReference type="GO" id="GO:0005576">
    <property type="term" value="C:extracellular region"/>
    <property type="evidence" value="ECO:0007669"/>
    <property type="project" value="UniProtKB-SubCell"/>
</dbReference>
<dbReference type="GO" id="GO:0071555">
    <property type="term" value="P:cell wall organization"/>
    <property type="evidence" value="ECO:0007669"/>
    <property type="project" value="UniProtKB-KW"/>
</dbReference>
<keyword evidence="9 13" id="KW-0326">Glycosidase</keyword>
<dbReference type="SUPFAM" id="SSF51126">
    <property type="entry name" value="Pectin lyase-like"/>
    <property type="match status" value="1"/>
</dbReference>
<evidence type="ECO:0000256" key="4">
    <source>
        <dbReference type="ARBA" id="ARBA00022729"/>
    </source>
</evidence>
<dbReference type="PANTHER" id="PTHR31736">
    <property type="match status" value="1"/>
</dbReference>
<evidence type="ECO:0000256" key="13">
    <source>
        <dbReference type="RuleBase" id="RU361169"/>
    </source>
</evidence>